<keyword evidence="3" id="KW-0863">Zinc-finger</keyword>
<dbReference type="SUPFAM" id="SSF46689">
    <property type="entry name" value="Homeodomain-like"/>
    <property type="match status" value="1"/>
</dbReference>
<name>A0ABS8SUZ9_DATST</name>
<evidence type="ECO:0000313" key="12">
    <source>
        <dbReference type="EMBL" id="MCD7462681.1"/>
    </source>
</evidence>
<reference evidence="12 13" key="1">
    <citation type="journal article" date="2021" name="BMC Genomics">
        <title>Datura genome reveals duplications of psychoactive alkaloid biosynthetic genes and high mutation rate following tissue culture.</title>
        <authorList>
            <person name="Rajewski A."/>
            <person name="Carter-House D."/>
            <person name="Stajich J."/>
            <person name="Litt A."/>
        </authorList>
    </citation>
    <scope>NUCLEOTIDE SEQUENCE [LARGE SCALE GENOMIC DNA]</scope>
    <source>
        <strain evidence="12">AR-01</strain>
    </source>
</reference>
<evidence type="ECO:0000256" key="4">
    <source>
        <dbReference type="ARBA" id="ARBA00022833"/>
    </source>
</evidence>
<dbReference type="Gene3D" id="1.10.10.60">
    <property type="entry name" value="Homeodomain-like"/>
    <property type="match status" value="1"/>
</dbReference>
<evidence type="ECO:0000256" key="3">
    <source>
        <dbReference type="ARBA" id="ARBA00022771"/>
    </source>
</evidence>
<evidence type="ECO:0000256" key="2">
    <source>
        <dbReference type="ARBA" id="ARBA00022723"/>
    </source>
</evidence>
<dbReference type="PANTHER" id="PTHR31948">
    <property type="entry name" value="ZINC-FINGER HOMEODOMAIN PROTEIN 2"/>
    <property type="match status" value="1"/>
</dbReference>
<accession>A0ABS8SUZ9</accession>
<dbReference type="InterPro" id="IPR006455">
    <property type="entry name" value="Homeodomain_ZF_HD"/>
</dbReference>
<keyword evidence="9" id="KW-0539">Nucleus</keyword>
<evidence type="ECO:0000256" key="6">
    <source>
        <dbReference type="ARBA" id="ARBA00023125"/>
    </source>
</evidence>
<keyword evidence="7" id="KW-0371">Homeobox</keyword>
<dbReference type="PROSITE" id="PS51523">
    <property type="entry name" value="ZF_HD_DIMER"/>
    <property type="match status" value="1"/>
</dbReference>
<evidence type="ECO:0000256" key="9">
    <source>
        <dbReference type="ARBA" id="ARBA00023242"/>
    </source>
</evidence>
<keyword evidence="8" id="KW-0804">Transcription</keyword>
<dbReference type="InterPro" id="IPR006456">
    <property type="entry name" value="ZF_HD_homeobox_Cys/His_dimer"/>
</dbReference>
<protein>
    <recommendedName>
        <fullName evidence="11">ZF-HD dimerization-type domain-containing protein</fullName>
    </recommendedName>
</protein>
<feature type="compositionally biased region" description="Low complexity" evidence="10">
    <location>
        <begin position="1"/>
        <end position="14"/>
    </location>
</feature>
<feature type="domain" description="ZF-HD dimerization-type" evidence="11">
    <location>
        <begin position="60"/>
        <end position="111"/>
    </location>
</feature>
<feature type="region of interest" description="Disordered" evidence="10">
    <location>
        <begin position="132"/>
        <end position="164"/>
    </location>
</feature>
<keyword evidence="13" id="KW-1185">Reference proteome</keyword>
<dbReference type="NCBIfam" id="TIGR01566">
    <property type="entry name" value="ZF_HD_prot_N"/>
    <property type="match status" value="1"/>
</dbReference>
<evidence type="ECO:0000259" key="11">
    <source>
        <dbReference type="PROSITE" id="PS51523"/>
    </source>
</evidence>
<evidence type="ECO:0000256" key="7">
    <source>
        <dbReference type="ARBA" id="ARBA00023155"/>
    </source>
</evidence>
<dbReference type="InterPro" id="IPR009057">
    <property type="entry name" value="Homeodomain-like_sf"/>
</dbReference>
<evidence type="ECO:0000256" key="10">
    <source>
        <dbReference type="SAM" id="MobiDB-lite"/>
    </source>
</evidence>
<gene>
    <name evidence="12" type="ORF">HAX54_049081</name>
</gene>
<proteinExistence type="predicted"/>
<evidence type="ECO:0000256" key="8">
    <source>
        <dbReference type="ARBA" id="ARBA00023163"/>
    </source>
</evidence>
<comment type="subcellular location">
    <subcellularLocation>
        <location evidence="1">Nucleus</location>
    </subcellularLocation>
</comment>
<keyword evidence="4" id="KW-0862">Zinc</keyword>
<keyword evidence="6" id="KW-0238">DNA-binding</keyword>
<evidence type="ECO:0000256" key="5">
    <source>
        <dbReference type="ARBA" id="ARBA00023015"/>
    </source>
</evidence>
<keyword evidence="5" id="KW-0805">Transcription regulation</keyword>
<keyword evidence="2" id="KW-0479">Metal-binding</keyword>
<evidence type="ECO:0000256" key="1">
    <source>
        <dbReference type="ARBA" id="ARBA00004123"/>
    </source>
</evidence>
<dbReference type="NCBIfam" id="TIGR01565">
    <property type="entry name" value="homeo_ZF_HD"/>
    <property type="match status" value="1"/>
</dbReference>
<feature type="region of interest" description="Disordered" evidence="10">
    <location>
        <begin position="1"/>
        <end position="24"/>
    </location>
</feature>
<sequence>MDLTNNNTTTTTTTSAVVKSSEAEIETPTQIQKLKPFPFSNGVLKRKNPLHNHHPVVVIYKECLKNHAASLGGHAVDGCGEFLPSPTANPADPTSLKCAACGCHRNFHRREPEEPVVIPPPPITTAVLEYQPHHRHHPPPPPLPAPRGDHSSPNSPSPPPISSAYYPASAPHMLLALSAGFSGDKNLNPTSAPIANSNGRKRFRTKFTPDQKVKMLEFSERVGWKMQKRDEDLVSNFCNEIGVEKGVLKVWMHNNKNTFGKKSDQHAAVDDNHHFNGNTNNVNGFCIVSRNNNNNSTDSEFHHHHHHESSSDNKRDIQGIIRHLHTSDSVVATNGSSSSS</sequence>
<organism evidence="12 13">
    <name type="scientific">Datura stramonium</name>
    <name type="common">Jimsonweed</name>
    <name type="synonym">Common thornapple</name>
    <dbReference type="NCBI Taxonomy" id="4076"/>
    <lineage>
        <taxon>Eukaryota</taxon>
        <taxon>Viridiplantae</taxon>
        <taxon>Streptophyta</taxon>
        <taxon>Embryophyta</taxon>
        <taxon>Tracheophyta</taxon>
        <taxon>Spermatophyta</taxon>
        <taxon>Magnoliopsida</taxon>
        <taxon>eudicotyledons</taxon>
        <taxon>Gunneridae</taxon>
        <taxon>Pentapetalae</taxon>
        <taxon>asterids</taxon>
        <taxon>lamiids</taxon>
        <taxon>Solanales</taxon>
        <taxon>Solanaceae</taxon>
        <taxon>Solanoideae</taxon>
        <taxon>Datureae</taxon>
        <taxon>Datura</taxon>
    </lineage>
</organism>
<dbReference type="EMBL" id="JACEIK010000824">
    <property type="protein sequence ID" value="MCD7462681.1"/>
    <property type="molecule type" value="Genomic_DNA"/>
</dbReference>
<dbReference type="PANTHER" id="PTHR31948:SF172">
    <property type="entry name" value="ZINC-FINGER HOMEODOMAIN PROTEIN 9-LIKE"/>
    <property type="match status" value="1"/>
</dbReference>
<comment type="caution">
    <text evidence="12">The sequence shown here is derived from an EMBL/GenBank/DDBJ whole genome shotgun (WGS) entry which is preliminary data.</text>
</comment>
<evidence type="ECO:0000313" key="13">
    <source>
        <dbReference type="Proteomes" id="UP000823775"/>
    </source>
</evidence>
<dbReference type="Pfam" id="PF04770">
    <property type="entry name" value="ZF-HD_dimer"/>
    <property type="match status" value="1"/>
</dbReference>
<dbReference type="Proteomes" id="UP000823775">
    <property type="component" value="Unassembled WGS sequence"/>
</dbReference>